<gene>
    <name evidence="6" type="ORF">TSUD_356240</name>
</gene>
<accession>A0A2Z6N714</accession>
<dbReference type="AlphaFoldDB" id="A0A2Z6N714"/>
<feature type="domain" description="Radical SAM core" evidence="5">
    <location>
        <begin position="91"/>
        <end position="333"/>
    </location>
</feature>
<dbReference type="Gene3D" id="3.30.750.200">
    <property type="match status" value="1"/>
</dbReference>
<dbReference type="InterPro" id="IPR010723">
    <property type="entry name" value="HemN_C"/>
</dbReference>
<evidence type="ECO:0000259" key="5">
    <source>
        <dbReference type="PROSITE" id="PS51918"/>
    </source>
</evidence>
<dbReference type="Proteomes" id="UP000242715">
    <property type="component" value="Unassembled WGS sequence"/>
</dbReference>
<dbReference type="Pfam" id="PF06969">
    <property type="entry name" value="HemN_C"/>
    <property type="match status" value="1"/>
</dbReference>
<dbReference type="GO" id="GO:0051539">
    <property type="term" value="F:4 iron, 4 sulfur cluster binding"/>
    <property type="evidence" value="ECO:0007669"/>
    <property type="project" value="InterPro"/>
</dbReference>
<dbReference type="PROSITE" id="PS51918">
    <property type="entry name" value="RADICAL_SAM"/>
    <property type="match status" value="1"/>
</dbReference>
<dbReference type="SFLD" id="SFLDS00029">
    <property type="entry name" value="Radical_SAM"/>
    <property type="match status" value="1"/>
</dbReference>
<dbReference type="InterPro" id="IPR034505">
    <property type="entry name" value="Coproporphyrinogen-III_oxidase"/>
</dbReference>
<name>A0A2Z6N714_TRISU</name>
<dbReference type="GO" id="GO:0004109">
    <property type="term" value="F:coproporphyrinogen oxidase activity"/>
    <property type="evidence" value="ECO:0007669"/>
    <property type="project" value="InterPro"/>
</dbReference>
<dbReference type="SFLD" id="SFLDF00562">
    <property type="entry name" value="HemN-like__clustered_with_heat"/>
    <property type="match status" value="1"/>
</dbReference>
<protein>
    <recommendedName>
        <fullName evidence="2">Radical S-adenosyl methionine domain-containing protein 1, mitochondrial</fullName>
    </recommendedName>
    <alternativeName>
        <fullName evidence="3">Putative heme chaperone</fullName>
    </alternativeName>
</protein>
<evidence type="ECO:0000313" key="7">
    <source>
        <dbReference type="Proteomes" id="UP000242715"/>
    </source>
</evidence>
<dbReference type="EMBL" id="DF973353">
    <property type="protein sequence ID" value="GAU27389.1"/>
    <property type="molecule type" value="Genomic_DNA"/>
</dbReference>
<dbReference type="InterPro" id="IPR058240">
    <property type="entry name" value="rSAM_sf"/>
</dbReference>
<evidence type="ECO:0000256" key="4">
    <source>
        <dbReference type="ARBA" id="ARBA00045130"/>
    </source>
</evidence>
<keyword evidence="7" id="KW-1185">Reference proteome</keyword>
<proteinExistence type="inferred from homology"/>
<dbReference type="PANTHER" id="PTHR13932">
    <property type="entry name" value="COPROPORPHYRINIGEN III OXIDASE"/>
    <property type="match status" value="1"/>
</dbReference>
<evidence type="ECO:0000256" key="3">
    <source>
        <dbReference type="ARBA" id="ARBA00033094"/>
    </source>
</evidence>
<sequence length="524" mass="59262">MLLRLCFANQTDTDIDKKKQVSVSLHLSLQTQSAPLSTTVTCCTMLKSTFTPMYWFLAPKPKPQKLSSNLIKNTFSNSTPNVRQNSSLKQNPIINPTSAYIHLPFCRKRCHYCDFTIVALGSASTQTHDDPRVINYVQWLCREINATKMEEKPAPLQTVFFGGGTPSLVPPSMVSNVLETLKMKFGLSESAEISMEMDPGTFDYKKMQEMMLLGVNRVSLGVQAFQEKLLKSCGRAHGLEEVHEAIDIVKKCGVENWSIDLIASLPHQTSEMWEESLRLTIEAQPTHVSVYDLQIEQGTKFGKLYVPGEFPLPSETQSADFYKMASKILCDANYNHYEISSYCKNGYECKHNYTYWKNNPFYAFGLGSTSLIGGLRFSRPKKMNEYTKFVQNLENGLINSSSDNNINSKDTATDVVMLSLRTARGLDLKRFQESFGSSLVLSLLELYKPYVESGHVVFLDEQRRTIRIDDTDNSLLYETNSERRVAYMRLSDPNGFLLSNELISLAFGVIDSWKDYPSALQEAT</sequence>
<organism evidence="6 7">
    <name type="scientific">Trifolium subterraneum</name>
    <name type="common">Subterranean clover</name>
    <dbReference type="NCBI Taxonomy" id="3900"/>
    <lineage>
        <taxon>Eukaryota</taxon>
        <taxon>Viridiplantae</taxon>
        <taxon>Streptophyta</taxon>
        <taxon>Embryophyta</taxon>
        <taxon>Tracheophyta</taxon>
        <taxon>Spermatophyta</taxon>
        <taxon>Magnoliopsida</taxon>
        <taxon>eudicotyledons</taxon>
        <taxon>Gunneridae</taxon>
        <taxon>Pentapetalae</taxon>
        <taxon>rosids</taxon>
        <taxon>fabids</taxon>
        <taxon>Fabales</taxon>
        <taxon>Fabaceae</taxon>
        <taxon>Papilionoideae</taxon>
        <taxon>50 kb inversion clade</taxon>
        <taxon>NPAAA clade</taxon>
        <taxon>Hologalegina</taxon>
        <taxon>IRL clade</taxon>
        <taxon>Trifolieae</taxon>
        <taxon>Trifolium</taxon>
    </lineage>
</organism>
<dbReference type="SFLD" id="SFLDG01065">
    <property type="entry name" value="anaerobic_coproporphyrinogen-I"/>
    <property type="match status" value="1"/>
</dbReference>
<dbReference type="OrthoDB" id="431409at2759"/>
<dbReference type="InterPro" id="IPR004559">
    <property type="entry name" value="HemW-like"/>
</dbReference>
<dbReference type="SMART" id="SM00729">
    <property type="entry name" value="Elp3"/>
    <property type="match status" value="1"/>
</dbReference>
<dbReference type="CDD" id="cd01335">
    <property type="entry name" value="Radical_SAM"/>
    <property type="match status" value="1"/>
</dbReference>
<evidence type="ECO:0000256" key="2">
    <source>
        <dbReference type="ARBA" id="ARBA00014678"/>
    </source>
</evidence>
<evidence type="ECO:0000256" key="1">
    <source>
        <dbReference type="ARBA" id="ARBA00006100"/>
    </source>
</evidence>
<comment type="function">
    <text evidence="4">May be a heme chaperone, appears to bind heme. Homologous bacterial proteins do not have oxygen-independent coproporphyrinogen-III oxidase activity. Binds 1 [4Fe-4S] cluster. The cluster is coordinated with 3 cysteines and an exchangeable S-adenosyl-L-methionine.</text>
</comment>
<dbReference type="NCBIfam" id="TIGR00539">
    <property type="entry name" value="hemN_rel"/>
    <property type="match status" value="1"/>
</dbReference>
<dbReference type="PANTHER" id="PTHR13932:SF5">
    <property type="entry name" value="RADICAL S-ADENOSYL METHIONINE DOMAIN-CONTAINING PROTEIN 1, MITOCHONDRIAL"/>
    <property type="match status" value="1"/>
</dbReference>
<dbReference type="Pfam" id="PF04055">
    <property type="entry name" value="Radical_SAM"/>
    <property type="match status" value="1"/>
</dbReference>
<dbReference type="GO" id="GO:0006779">
    <property type="term" value="P:porphyrin-containing compound biosynthetic process"/>
    <property type="evidence" value="ECO:0007669"/>
    <property type="project" value="InterPro"/>
</dbReference>
<dbReference type="InterPro" id="IPR006638">
    <property type="entry name" value="Elp3/MiaA/NifB-like_rSAM"/>
</dbReference>
<dbReference type="SUPFAM" id="SSF102114">
    <property type="entry name" value="Radical SAM enzymes"/>
    <property type="match status" value="1"/>
</dbReference>
<dbReference type="GO" id="GO:0005737">
    <property type="term" value="C:cytoplasm"/>
    <property type="evidence" value="ECO:0007669"/>
    <property type="project" value="InterPro"/>
</dbReference>
<evidence type="ECO:0000313" key="6">
    <source>
        <dbReference type="EMBL" id="GAU27389.1"/>
    </source>
</evidence>
<comment type="similarity">
    <text evidence="1">Belongs to the anaerobic coproporphyrinogen-III oxidase family. HemW subfamily.</text>
</comment>
<dbReference type="InterPro" id="IPR007197">
    <property type="entry name" value="rSAM"/>
</dbReference>
<reference evidence="7" key="1">
    <citation type="journal article" date="2017" name="Front. Plant Sci.">
        <title>Climate Clever Clovers: New Paradigm to Reduce the Environmental Footprint of Ruminants by Breeding Low Methanogenic Forages Utilizing Haplotype Variation.</title>
        <authorList>
            <person name="Kaur P."/>
            <person name="Appels R."/>
            <person name="Bayer P.E."/>
            <person name="Keeble-Gagnere G."/>
            <person name="Wang J."/>
            <person name="Hirakawa H."/>
            <person name="Shirasawa K."/>
            <person name="Vercoe P."/>
            <person name="Stefanova K."/>
            <person name="Durmic Z."/>
            <person name="Nichols P."/>
            <person name="Revell C."/>
            <person name="Isobe S.N."/>
            <person name="Edwards D."/>
            <person name="Erskine W."/>
        </authorList>
    </citation>
    <scope>NUCLEOTIDE SEQUENCE [LARGE SCALE GENOMIC DNA]</scope>
    <source>
        <strain evidence="7">cv. Daliak</strain>
    </source>
</reference>